<keyword evidence="3" id="KW-0547">Nucleotide-binding</keyword>
<dbReference type="RefSeq" id="XP_019026963.1">
    <property type="nucleotide sequence ID" value="XM_019169010.1"/>
</dbReference>
<dbReference type="SUPFAM" id="SSF56796">
    <property type="entry name" value="Dehydroquinate synthase-like"/>
    <property type="match status" value="1"/>
</dbReference>
<evidence type="ECO:0000256" key="5">
    <source>
        <dbReference type="ARBA" id="ARBA00023239"/>
    </source>
</evidence>
<feature type="domain" description="3-dehydroquinate synthase C-terminal" evidence="8">
    <location>
        <begin position="348"/>
        <end position="495"/>
    </location>
</feature>
<keyword evidence="5" id="KW-0456">Lyase</keyword>
<evidence type="ECO:0000313" key="10">
    <source>
        <dbReference type="Proteomes" id="UP000033140"/>
    </source>
</evidence>
<evidence type="ECO:0000256" key="4">
    <source>
        <dbReference type="ARBA" id="ARBA00023027"/>
    </source>
</evidence>
<dbReference type="OMA" id="HIRNGMA"/>
<dbReference type="Gene3D" id="1.20.1090.10">
    <property type="entry name" value="Dehydroquinate synthase-like - alpha domain"/>
    <property type="match status" value="1"/>
</dbReference>
<sequence length="565" mass="60845">MSAQPATSFNNNQASLDSHIRPFEKSASNNTLSSVVEDAATPPLSTSSFSKHLPLLHSAALKPDFRRGSGDSGYDEGSSSPSPLATPDLAPSVASGTGSGAESPVSLDEFSFGHKLRAEDRAEHHGVDQKINLAGLNGLDIGGVTGLETGSFVASAMMPIRYEIKCVDGILDTSNTDLLVGIDCSVFPVMMKPYTGEPVGRRLVIVDNNVYALYGDKIKAYFDHHGVESHIHPLRASENTKEFDSVQELLQQFKNFDIDRRNEPIIAVGGGVTLDICSLAANLWRRNTPVVKVPTTLIGMVDAGVGVKTAVNWCGGKNKIGTYCAPLGVFVDAEQFLGSTGGRGVGNGMGEILKMACVKDVELFELMEGWVAAKPEIEGRAPTSMIMKRAIQGMLEELSPNLFEHTLYRVVDYGHTFSPFVEMDALETNKPLLHGEAVNLDMALSTMLAHNRGWLYPASASHSFSLVRRTYALMSALGLPLRHASFTADNCITALGEIEKARGGRVRVPLMSGGIGMTRFADDVCEDEVRRAWEDMCELVGEMESNGELMGQFGAEGQVTEGPLE</sequence>
<comment type="caution">
    <text evidence="9">The sequence shown here is derived from an EMBL/GenBank/DDBJ whole genome shotgun (WGS) entry which is preliminary data.</text>
</comment>
<dbReference type="AlphaFoldDB" id="A0A0E9NBI3"/>
<protein>
    <submittedName>
        <fullName evidence="9">Uncharacterized protein</fullName>
    </submittedName>
</protein>
<dbReference type="EMBL" id="BACD03000005">
    <property type="protein sequence ID" value="GAO46760.1"/>
    <property type="molecule type" value="Genomic_DNA"/>
</dbReference>
<feature type="domain" description="3-dehydroquinate synthase N-terminal" evidence="7">
    <location>
        <begin position="234"/>
        <end position="334"/>
    </location>
</feature>
<dbReference type="Pfam" id="PF01761">
    <property type="entry name" value="DHQ_synthase"/>
    <property type="match status" value="1"/>
</dbReference>
<proteinExistence type="predicted"/>
<dbReference type="Pfam" id="PF24621">
    <property type="entry name" value="DHQS_C"/>
    <property type="match status" value="1"/>
</dbReference>
<dbReference type="CDD" id="cd08199">
    <property type="entry name" value="EEVS"/>
    <property type="match status" value="1"/>
</dbReference>
<reference evidence="9 10" key="1">
    <citation type="journal article" date="2011" name="J. Gen. Appl. Microbiol.">
        <title>Draft genome sequencing of the enigmatic yeast Saitoella complicata.</title>
        <authorList>
            <person name="Nishida H."/>
            <person name="Hamamoto M."/>
            <person name="Sugiyama J."/>
        </authorList>
    </citation>
    <scope>NUCLEOTIDE SEQUENCE [LARGE SCALE GENOMIC DNA]</scope>
    <source>
        <strain evidence="9 10">NRRL Y-17804</strain>
    </source>
</reference>
<dbReference type="GO" id="GO:0017000">
    <property type="term" value="P:antibiotic biosynthetic process"/>
    <property type="evidence" value="ECO:0007669"/>
    <property type="project" value="InterPro"/>
</dbReference>
<evidence type="ECO:0000259" key="8">
    <source>
        <dbReference type="Pfam" id="PF24621"/>
    </source>
</evidence>
<dbReference type="GO" id="GO:0000166">
    <property type="term" value="F:nucleotide binding"/>
    <property type="evidence" value="ECO:0007669"/>
    <property type="project" value="UniProtKB-KW"/>
</dbReference>
<accession>A0A0E9NBI3</accession>
<dbReference type="GO" id="GO:0046872">
    <property type="term" value="F:metal ion binding"/>
    <property type="evidence" value="ECO:0007669"/>
    <property type="project" value="UniProtKB-KW"/>
</dbReference>
<evidence type="ECO:0000256" key="6">
    <source>
        <dbReference type="SAM" id="MobiDB-lite"/>
    </source>
</evidence>
<dbReference type="Gene3D" id="3.40.50.1970">
    <property type="match status" value="1"/>
</dbReference>
<feature type="region of interest" description="Disordered" evidence="6">
    <location>
        <begin position="1"/>
        <end position="22"/>
    </location>
</feature>
<comment type="cofactor">
    <cofactor evidence="1">
        <name>NAD(+)</name>
        <dbReference type="ChEBI" id="CHEBI:57540"/>
    </cofactor>
</comment>
<dbReference type="Proteomes" id="UP000033140">
    <property type="component" value="Unassembled WGS sequence"/>
</dbReference>
<keyword evidence="4" id="KW-0520">NAD</keyword>
<dbReference type="GO" id="GO:0003856">
    <property type="term" value="F:3-dehydroquinate synthase activity"/>
    <property type="evidence" value="ECO:0007669"/>
    <property type="project" value="TreeGrafter"/>
</dbReference>
<reference evidence="9 10" key="2">
    <citation type="journal article" date="2014" name="J. Gen. Appl. Microbiol.">
        <title>The early diverging ascomycetous budding yeast Saitoella complicata has three histone deacetylases belonging to the Clr6, Hos2, and Rpd3 lineages.</title>
        <authorList>
            <person name="Nishida H."/>
            <person name="Matsumoto T."/>
            <person name="Kondo S."/>
            <person name="Hamamoto M."/>
            <person name="Yoshikawa H."/>
        </authorList>
    </citation>
    <scope>NUCLEOTIDE SEQUENCE [LARGE SCALE GENOMIC DNA]</scope>
    <source>
        <strain evidence="9 10">NRRL Y-17804</strain>
    </source>
</reference>
<dbReference type="InterPro" id="IPR050071">
    <property type="entry name" value="Dehydroquinate_synthase"/>
</dbReference>
<keyword evidence="2" id="KW-0479">Metal-binding</keyword>
<feature type="region of interest" description="Disordered" evidence="6">
    <location>
        <begin position="64"/>
        <end position="105"/>
    </location>
</feature>
<evidence type="ECO:0000313" key="9">
    <source>
        <dbReference type="EMBL" id="GAO46760.1"/>
    </source>
</evidence>
<reference evidence="9 10" key="3">
    <citation type="journal article" date="2015" name="Genome Announc.">
        <title>Draft Genome Sequence of the Archiascomycetous Yeast Saitoella complicata.</title>
        <authorList>
            <person name="Yamauchi K."/>
            <person name="Kondo S."/>
            <person name="Hamamoto M."/>
            <person name="Takahashi Y."/>
            <person name="Ogura Y."/>
            <person name="Hayashi T."/>
            <person name="Nishida H."/>
        </authorList>
    </citation>
    <scope>NUCLEOTIDE SEQUENCE [LARGE SCALE GENOMIC DNA]</scope>
    <source>
        <strain evidence="9 10">NRRL Y-17804</strain>
    </source>
</reference>
<dbReference type="STRING" id="698492.A0A0E9NBI3"/>
<dbReference type="InterPro" id="IPR030960">
    <property type="entry name" value="DHQS/DOIS_N"/>
</dbReference>
<feature type="compositionally biased region" description="Polar residues" evidence="6">
    <location>
        <begin position="1"/>
        <end position="16"/>
    </location>
</feature>
<gene>
    <name evidence="9" type="ORF">G7K_0982-t1</name>
</gene>
<name>A0A0E9NBI3_SAICN</name>
<evidence type="ECO:0000256" key="1">
    <source>
        <dbReference type="ARBA" id="ARBA00001911"/>
    </source>
</evidence>
<evidence type="ECO:0000256" key="2">
    <source>
        <dbReference type="ARBA" id="ARBA00022723"/>
    </source>
</evidence>
<dbReference type="OrthoDB" id="197068at2759"/>
<dbReference type="PANTHER" id="PTHR43622:SF3">
    <property type="entry name" value="2-EPI-5-EPI-VALIOLONE SYNTHASE"/>
    <property type="match status" value="1"/>
</dbReference>
<evidence type="ECO:0000256" key="3">
    <source>
        <dbReference type="ARBA" id="ARBA00022741"/>
    </source>
</evidence>
<dbReference type="InterPro" id="IPR056179">
    <property type="entry name" value="DHQS_C"/>
</dbReference>
<keyword evidence="10" id="KW-1185">Reference proteome</keyword>
<dbReference type="InterPro" id="IPR035872">
    <property type="entry name" value="EEVS-like"/>
</dbReference>
<evidence type="ECO:0000259" key="7">
    <source>
        <dbReference type="Pfam" id="PF01761"/>
    </source>
</evidence>
<dbReference type="PANTHER" id="PTHR43622">
    <property type="entry name" value="3-DEHYDROQUINATE SYNTHASE"/>
    <property type="match status" value="1"/>
</dbReference>
<organism evidence="9 10">
    <name type="scientific">Saitoella complicata (strain BCRC 22490 / CBS 7301 / JCM 7358 / NBRC 10748 / NRRL Y-17804)</name>
    <dbReference type="NCBI Taxonomy" id="698492"/>
    <lineage>
        <taxon>Eukaryota</taxon>
        <taxon>Fungi</taxon>
        <taxon>Dikarya</taxon>
        <taxon>Ascomycota</taxon>
        <taxon>Taphrinomycotina</taxon>
        <taxon>Taphrinomycotina incertae sedis</taxon>
        <taxon>Saitoella</taxon>
    </lineage>
</organism>